<dbReference type="InterPro" id="IPR039261">
    <property type="entry name" value="FNR_nucleotide-bd"/>
</dbReference>
<dbReference type="AlphaFoldDB" id="A0A3N2E0B2"/>
<dbReference type="InterPro" id="IPR017938">
    <property type="entry name" value="Riboflavin_synthase-like_b-brl"/>
</dbReference>
<comment type="caution">
    <text evidence="8">The sequence shown here is derived from an EMBL/GenBank/DDBJ whole genome shotgun (WGS) entry which is preliminary data.</text>
</comment>
<feature type="domain" description="FAD-binding FR-type" evidence="7">
    <location>
        <begin position="314"/>
        <end position="417"/>
    </location>
</feature>
<keyword evidence="2 6" id="KW-0812">Transmembrane</keyword>
<proteinExistence type="predicted"/>
<dbReference type="GO" id="GO:0016491">
    <property type="term" value="F:oxidoreductase activity"/>
    <property type="evidence" value="ECO:0007669"/>
    <property type="project" value="UniProtKB-KW"/>
</dbReference>
<dbReference type="PANTHER" id="PTHR11972:SF153">
    <property type="entry name" value="SUPEROXIDE-GENERATING NADPH OXIDASE HEAVY CHAIN SUBUNIT A"/>
    <property type="match status" value="1"/>
</dbReference>
<dbReference type="GO" id="GO:0005886">
    <property type="term" value="C:plasma membrane"/>
    <property type="evidence" value="ECO:0007669"/>
    <property type="project" value="TreeGrafter"/>
</dbReference>
<comment type="subcellular location">
    <subcellularLocation>
        <location evidence="1">Membrane</location>
        <topology evidence="1">Multi-pass membrane protein</topology>
    </subcellularLocation>
</comment>
<evidence type="ECO:0000256" key="5">
    <source>
        <dbReference type="ARBA" id="ARBA00023136"/>
    </source>
</evidence>
<evidence type="ECO:0000256" key="3">
    <source>
        <dbReference type="ARBA" id="ARBA00022989"/>
    </source>
</evidence>
<dbReference type="OrthoDB" id="9796486at2"/>
<feature type="transmembrane region" description="Helical" evidence="6">
    <location>
        <begin position="119"/>
        <end position="138"/>
    </location>
</feature>
<feature type="transmembrane region" description="Helical" evidence="6">
    <location>
        <begin position="37"/>
        <end position="58"/>
    </location>
</feature>
<dbReference type="Proteomes" id="UP000275394">
    <property type="component" value="Unassembled WGS sequence"/>
</dbReference>
<feature type="transmembrane region" description="Helical" evidence="6">
    <location>
        <begin position="78"/>
        <end position="99"/>
    </location>
</feature>
<dbReference type="InterPro" id="IPR050369">
    <property type="entry name" value="RBOH/FRE"/>
</dbReference>
<accession>A0A3N2E0B2</accession>
<gene>
    <name evidence="8" type="ORF">EDC56_0987</name>
</gene>
<evidence type="ECO:0000256" key="6">
    <source>
        <dbReference type="SAM" id="Phobius"/>
    </source>
</evidence>
<dbReference type="PROSITE" id="PS51384">
    <property type="entry name" value="FAD_FR"/>
    <property type="match status" value="1"/>
</dbReference>
<keyword evidence="5 6" id="KW-0472">Membrane</keyword>
<sequence length="563" mass="65144">MKESLELQEKTPRGGLSSLGLQTRLTLFYLGQKYRPWLAFPWLLLLAVALLSQFYLGYRYNSNDTTNIYLQLARGCSYTLLLVLCLLWLPVMRHGLAALWRSRWASWLPLEQAKNVHRWLGHLMMAGAMVHGACYLLYFNTLDAPFMDVLFGTESDVVRSMRTTMYEFVSEDESIDDVIDWIDQGRPEQMFHDVIRPIMKEDCTKCHSASSTMTYAIPSLPLSYFDDVVALSQRGIYSRQFRINVCGLLMLLMLLPLWFTSLAVMRRRQHHVFQNIHRLGYLMVVLALLHIPRYNWLLVPAIILALEYFLSHYVRIYRGCHARMVRVSEGMLRLEMQRPDGFVIEPGHYLQLRVPKLGRYEWHDFSLTGGREGDDVIVLKIKAQGDWSDALYDQLGNDGRAELDVDIRGPFASPAARPTRRREPILMVAGGIGITPFLGLLYTMLFDSVKRRPFHLVWVLRDGKLLEWLEPFLSSPLIAGGRIHLFLTQDEGADALPAWLQQQDVHGDRVVFYQHRPDLERLFSDVSEELERPHCFVCGPEEMTRAVAAQCRKRGWVMSIERF</sequence>
<evidence type="ECO:0000256" key="4">
    <source>
        <dbReference type="ARBA" id="ARBA00023002"/>
    </source>
</evidence>
<dbReference type="SUPFAM" id="SSF52343">
    <property type="entry name" value="Ferredoxin reductase-like, C-terminal NADP-linked domain"/>
    <property type="match status" value="1"/>
</dbReference>
<dbReference type="Pfam" id="PF08022">
    <property type="entry name" value="FAD_binding_8"/>
    <property type="match status" value="1"/>
</dbReference>
<dbReference type="InterPro" id="IPR013121">
    <property type="entry name" value="Fe_red_NAD-bd_6"/>
</dbReference>
<dbReference type="EMBL" id="RKHR01000003">
    <property type="protein sequence ID" value="ROS05457.1"/>
    <property type="molecule type" value="Genomic_DNA"/>
</dbReference>
<dbReference type="InterPro" id="IPR013112">
    <property type="entry name" value="FAD-bd_8"/>
</dbReference>
<dbReference type="CDD" id="cd06186">
    <property type="entry name" value="NOX_Duox_like_FAD_NADP"/>
    <property type="match status" value="1"/>
</dbReference>
<dbReference type="SUPFAM" id="SSF63380">
    <property type="entry name" value="Riboflavin synthase domain-like"/>
    <property type="match status" value="1"/>
</dbReference>
<keyword evidence="9" id="KW-1185">Reference proteome</keyword>
<dbReference type="Gene3D" id="2.40.30.10">
    <property type="entry name" value="Translation factors"/>
    <property type="match status" value="1"/>
</dbReference>
<evidence type="ECO:0000256" key="2">
    <source>
        <dbReference type="ARBA" id="ARBA00022692"/>
    </source>
</evidence>
<evidence type="ECO:0000313" key="9">
    <source>
        <dbReference type="Proteomes" id="UP000275394"/>
    </source>
</evidence>
<feature type="transmembrane region" description="Helical" evidence="6">
    <location>
        <begin position="241"/>
        <end position="264"/>
    </location>
</feature>
<dbReference type="InterPro" id="IPR017927">
    <property type="entry name" value="FAD-bd_FR_type"/>
</dbReference>
<dbReference type="PANTHER" id="PTHR11972">
    <property type="entry name" value="NADPH OXIDASE"/>
    <property type="match status" value="1"/>
</dbReference>
<organism evidence="8 9">
    <name type="scientific">Sinobacterium caligoides</name>
    <dbReference type="NCBI Taxonomy" id="933926"/>
    <lineage>
        <taxon>Bacteria</taxon>
        <taxon>Pseudomonadati</taxon>
        <taxon>Pseudomonadota</taxon>
        <taxon>Gammaproteobacteria</taxon>
        <taxon>Cellvibrionales</taxon>
        <taxon>Spongiibacteraceae</taxon>
        <taxon>Sinobacterium</taxon>
    </lineage>
</organism>
<dbReference type="Gene3D" id="3.40.50.80">
    <property type="entry name" value="Nucleotide-binding domain of ferredoxin-NADP reductase (FNR) module"/>
    <property type="match status" value="1"/>
</dbReference>
<name>A0A3N2E0B2_9GAMM</name>
<protein>
    <submittedName>
        <fullName evidence="8">NAD(P)H-flavin reductase</fullName>
    </submittedName>
</protein>
<keyword evidence="3 6" id="KW-1133">Transmembrane helix</keyword>
<dbReference type="InterPro" id="IPR013130">
    <property type="entry name" value="Fe3_Rdtase_TM_dom"/>
</dbReference>
<dbReference type="Pfam" id="PF08030">
    <property type="entry name" value="NAD_binding_6"/>
    <property type="match status" value="1"/>
</dbReference>
<dbReference type="Pfam" id="PF01794">
    <property type="entry name" value="Ferric_reduct"/>
    <property type="match status" value="1"/>
</dbReference>
<evidence type="ECO:0000256" key="1">
    <source>
        <dbReference type="ARBA" id="ARBA00004141"/>
    </source>
</evidence>
<feature type="transmembrane region" description="Helical" evidence="6">
    <location>
        <begin position="297"/>
        <end position="316"/>
    </location>
</feature>
<evidence type="ECO:0000259" key="7">
    <source>
        <dbReference type="PROSITE" id="PS51384"/>
    </source>
</evidence>
<evidence type="ECO:0000313" key="8">
    <source>
        <dbReference type="EMBL" id="ROS05457.1"/>
    </source>
</evidence>
<reference evidence="8 9" key="1">
    <citation type="submission" date="2018-11" db="EMBL/GenBank/DDBJ databases">
        <title>Genomic Encyclopedia of Type Strains, Phase IV (KMG-IV): sequencing the most valuable type-strain genomes for metagenomic binning, comparative biology and taxonomic classification.</title>
        <authorList>
            <person name="Goeker M."/>
        </authorList>
    </citation>
    <scope>NUCLEOTIDE SEQUENCE [LARGE SCALE GENOMIC DNA]</scope>
    <source>
        <strain evidence="8 9">DSM 100316</strain>
    </source>
</reference>
<keyword evidence="4" id="KW-0560">Oxidoreductase</keyword>
<dbReference type="RefSeq" id="WP_123711362.1">
    <property type="nucleotide sequence ID" value="NZ_RKHR01000003.1"/>
</dbReference>
<feature type="transmembrane region" description="Helical" evidence="6">
    <location>
        <begin position="425"/>
        <end position="445"/>
    </location>
</feature>